<feature type="region of interest" description="Disordered" evidence="1">
    <location>
        <begin position="145"/>
        <end position="215"/>
    </location>
</feature>
<keyword evidence="2" id="KW-1133">Transmembrane helix</keyword>
<accession>A0A0H2S5M6</accession>
<evidence type="ECO:0000313" key="3">
    <source>
        <dbReference type="EMBL" id="KLO16908.1"/>
    </source>
</evidence>
<reference evidence="3 4" key="1">
    <citation type="submission" date="2015-04" db="EMBL/GenBank/DDBJ databases">
        <title>Complete genome sequence of Schizopora paradoxa KUC8140, a cosmopolitan wood degrader in East Asia.</title>
        <authorList>
            <consortium name="DOE Joint Genome Institute"/>
            <person name="Min B."/>
            <person name="Park H."/>
            <person name="Jang Y."/>
            <person name="Kim J.-J."/>
            <person name="Kim K.H."/>
            <person name="Pangilinan J."/>
            <person name="Lipzen A."/>
            <person name="Riley R."/>
            <person name="Grigoriev I.V."/>
            <person name="Spatafora J.W."/>
            <person name="Choi I.-G."/>
        </authorList>
    </citation>
    <scope>NUCLEOTIDE SEQUENCE [LARGE SCALE GENOMIC DNA]</scope>
    <source>
        <strain evidence="3 4">KUC8140</strain>
    </source>
</reference>
<gene>
    <name evidence="3" type="ORF">SCHPADRAFT_189626</name>
</gene>
<keyword evidence="2" id="KW-0472">Membrane</keyword>
<organism evidence="3 4">
    <name type="scientific">Schizopora paradoxa</name>
    <dbReference type="NCBI Taxonomy" id="27342"/>
    <lineage>
        <taxon>Eukaryota</taxon>
        <taxon>Fungi</taxon>
        <taxon>Dikarya</taxon>
        <taxon>Basidiomycota</taxon>
        <taxon>Agaricomycotina</taxon>
        <taxon>Agaricomycetes</taxon>
        <taxon>Hymenochaetales</taxon>
        <taxon>Schizoporaceae</taxon>
        <taxon>Schizopora</taxon>
    </lineage>
</organism>
<feature type="compositionally biased region" description="Basic and acidic residues" evidence="1">
    <location>
        <begin position="181"/>
        <end position="215"/>
    </location>
</feature>
<feature type="compositionally biased region" description="Polar residues" evidence="1">
    <location>
        <begin position="145"/>
        <end position="155"/>
    </location>
</feature>
<dbReference type="InParanoid" id="A0A0H2S5M6"/>
<feature type="transmembrane region" description="Helical" evidence="2">
    <location>
        <begin position="32"/>
        <end position="51"/>
    </location>
</feature>
<protein>
    <submittedName>
        <fullName evidence="3">Uncharacterized protein</fullName>
    </submittedName>
</protein>
<name>A0A0H2S5M6_9AGAM</name>
<evidence type="ECO:0000256" key="2">
    <source>
        <dbReference type="SAM" id="Phobius"/>
    </source>
</evidence>
<dbReference type="Proteomes" id="UP000053477">
    <property type="component" value="Unassembled WGS sequence"/>
</dbReference>
<dbReference type="AlphaFoldDB" id="A0A0H2S5M6"/>
<dbReference type="EMBL" id="KQ085910">
    <property type="protein sequence ID" value="KLO16908.1"/>
    <property type="molecule type" value="Genomic_DNA"/>
</dbReference>
<keyword evidence="4" id="KW-1185">Reference proteome</keyword>
<proteinExistence type="predicted"/>
<evidence type="ECO:0000313" key="4">
    <source>
        <dbReference type="Proteomes" id="UP000053477"/>
    </source>
</evidence>
<sequence>MAIALTGQRIHFALTHGAGRFSYGLYKRLRNANLPLLVAFLGALVMFVRALSGAGFEGGAMGESRWARLRSGVADTLWRCPALNEDLSNSTQSGTAYTPGCLKAKLQNAVRARTLLLDGKVIAKDSSDFEIPNLPSLLHVPSSLTQLPHESSELPSISHDSESDVSSPTDIPNETPPPIDDGAKQVVEEERPRANWPSKHGDGSRGGFELRRRPH</sequence>
<keyword evidence="2" id="KW-0812">Transmembrane</keyword>
<evidence type="ECO:0000256" key="1">
    <source>
        <dbReference type="SAM" id="MobiDB-lite"/>
    </source>
</evidence>